<evidence type="ECO:0000313" key="3">
    <source>
        <dbReference type="Proteomes" id="UP000033774"/>
    </source>
</evidence>
<reference evidence="2 3" key="1">
    <citation type="submission" date="2015-03" db="EMBL/GenBank/DDBJ databases">
        <title>Draft genome sequence of Elstera litoralis.</title>
        <authorList>
            <person name="Rahalkar M.C."/>
            <person name="Dhakephalkar P.K."/>
            <person name="Pore S.D."/>
            <person name="Arora P."/>
            <person name="Kapse N.G."/>
            <person name="Pandit P.S."/>
        </authorList>
    </citation>
    <scope>NUCLEOTIDE SEQUENCE [LARGE SCALE GENOMIC DNA]</scope>
    <source>
        <strain evidence="2 3">Dia-1</strain>
    </source>
</reference>
<evidence type="ECO:0000313" key="2">
    <source>
        <dbReference type="EMBL" id="KJV06223.1"/>
    </source>
</evidence>
<comment type="caution">
    <text evidence="2">The sequence shown here is derived from an EMBL/GenBank/DDBJ whole genome shotgun (WGS) entry which is preliminary data.</text>
</comment>
<dbReference type="Proteomes" id="UP000033774">
    <property type="component" value="Unassembled WGS sequence"/>
</dbReference>
<proteinExistence type="predicted"/>
<accession>A0A0F3II53</accession>
<evidence type="ECO:0000256" key="1">
    <source>
        <dbReference type="SAM" id="Coils"/>
    </source>
</evidence>
<keyword evidence="3" id="KW-1185">Reference proteome</keyword>
<gene>
    <name evidence="2" type="ORF">VZ95_20840</name>
</gene>
<feature type="coiled-coil region" evidence="1">
    <location>
        <begin position="22"/>
        <end position="70"/>
    </location>
</feature>
<keyword evidence="1" id="KW-0175">Coiled coil</keyword>
<dbReference type="AlphaFoldDB" id="A0A0F3II53"/>
<name>A0A0F3II53_9PROT</name>
<protein>
    <submittedName>
        <fullName evidence="2">Uncharacterized protein</fullName>
    </submittedName>
</protein>
<organism evidence="2 3">
    <name type="scientific">Elstera litoralis</name>
    <dbReference type="NCBI Taxonomy" id="552518"/>
    <lineage>
        <taxon>Bacteria</taxon>
        <taxon>Pseudomonadati</taxon>
        <taxon>Pseudomonadota</taxon>
        <taxon>Alphaproteobacteria</taxon>
        <taxon>Rhodospirillales</taxon>
        <taxon>Rhodospirillaceae</taxon>
        <taxon>Elstera</taxon>
    </lineage>
</organism>
<sequence length="247" mass="28254">MLHTPLKPALKWSKKIDFVGTVITAELTMTKAENALETKEREYQLKMQSLANFDKEFSKVENQVNKELKEIAADRDSLLLEMKKGSNPRLENILKDMNTREDRIEARLTQMEERKASIPSVLEQLDAQRAEAREEFAAVKQQMTRLHPIWALEADFAQAREMSDQIRKTMADKKDATPLERGLMEASLEASQLMERLLSGNADQLKSMQKSFDEITANLQTEYARLTEVVTDKGVLSTVADEISSWF</sequence>
<dbReference type="EMBL" id="LAJY01000944">
    <property type="protein sequence ID" value="KJV06223.1"/>
    <property type="molecule type" value="Genomic_DNA"/>
</dbReference>
<feature type="coiled-coil region" evidence="1">
    <location>
        <begin position="94"/>
        <end position="142"/>
    </location>
</feature>